<dbReference type="Proteomes" id="UP000199356">
    <property type="component" value="Unassembled WGS sequence"/>
</dbReference>
<organism evidence="7 8">
    <name type="scientific">Tranquillimonas alkanivorans</name>
    <dbReference type="NCBI Taxonomy" id="441119"/>
    <lineage>
        <taxon>Bacteria</taxon>
        <taxon>Pseudomonadati</taxon>
        <taxon>Pseudomonadota</taxon>
        <taxon>Alphaproteobacteria</taxon>
        <taxon>Rhodobacterales</taxon>
        <taxon>Roseobacteraceae</taxon>
        <taxon>Tranquillimonas</taxon>
    </lineage>
</organism>
<dbReference type="InterPro" id="IPR004254">
    <property type="entry name" value="AdipoR/HlyIII-related"/>
</dbReference>
<evidence type="ECO:0000256" key="2">
    <source>
        <dbReference type="ARBA" id="ARBA00022692"/>
    </source>
</evidence>
<keyword evidence="5" id="KW-0479">Metal-binding</keyword>
<dbReference type="PANTHER" id="PTHR20855:SF3">
    <property type="entry name" value="LD03007P"/>
    <property type="match status" value="1"/>
</dbReference>
<dbReference type="OrthoDB" id="9813689at2"/>
<feature type="transmembrane region" description="Helical" evidence="6">
    <location>
        <begin position="138"/>
        <end position="159"/>
    </location>
</feature>
<evidence type="ECO:0000256" key="4">
    <source>
        <dbReference type="ARBA" id="ARBA00023136"/>
    </source>
</evidence>
<keyword evidence="8" id="KW-1185">Reference proteome</keyword>
<dbReference type="GO" id="GO:0046872">
    <property type="term" value="F:metal ion binding"/>
    <property type="evidence" value="ECO:0007669"/>
    <property type="project" value="UniProtKB-KW"/>
</dbReference>
<proteinExistence type="predicted"/>
<evidence type="ECO:0000313" key="8">
    <source>
        <dbReference type="Proteomes" id="UP000199356"/>
    </source>
</evidence>
<name>A0A1I5QQN1_9RHOB</name>
<evidence type="ECO:0000256" key="5">
    <source>
        <dbReference type="PIRSR" id="PIRSR604254-1"/>
    </source>
</evidence>
<comment type="subcellular location">
    <subcellularLocation>
        <location evidence="1">Membrane</location>
        <topology evidence="1">Multi-pass membrane protein</topology>
    </subcellularLocation>
</comment>
<dbReference type="AlphaFoldDB" id="A0A1I5QQN1"/>
<keyword evidence="2 6" id="KW-0812">Transmembrane</keyword>
<keyword evidence="3 6" id="KW-1133">Transmembrane helix</keyword>
<dbReference type="Pfam" id="PF03006">
    <property type="entry name" value="HlyIII"/>
    <property type="match status" value="1"/>
</dbReference>
<dbReference type="EMBL" id="FOXA01000007">
    <property type="protein sequence ID" value="SFP48341.1"/>
    <property type="molecule type" value="Genomic_DNA"/>
</dbReference>
<reference evidence="7 8" key="1">
    <citation type="submission" date="2016-10" db="EMBL/GenBank/DDBJ databases">
        <authorList>
            <person name="de Groot N.N."/>
        </authorList>
    </citation>
    <scope>NUCLEOTIDE SEQUENCE [LARGE SCALE GENOMIC DNA]</scope>
    <source>
        <strain evidence="7 8">DSM 19547</strain>
    </source>
</reference>
<keyword evidence="5" id="KW-0862">Zinc</keyword>
<feature type="transmembrane region" description="Helical" evidence="6">
    <location>
        <begin position="20"/>
        <end position="44"/>
    </location>
</feature>
<evidence type="ECO:0000256" key="3">
    <source>
        <dbReference type="ARBA" id="ARBA00022989"/>
    </source>
</evidence>
<dbReference type="RefSeq" id="WP_093421276.1">
    <property type="nucleotide sequence ID" value="NZ_FOXA01000007.1"/>
</dbReference>
<feature type="transmembrane region" description="Helical" evidence="6">
    <location>
        <begin position="165"/>
        <end position="185"/>
    </location>
</feature>
<dbReference type="GO" id="GO:0016020">
    <property type="term" value="C:membrane"/>
    <property type="evidence" value="ECO:0007669"/>
    <property type="project" value="UniProtKB-SubCell"/>
</dbReference>
<feature type="transmembrane region" description="Helical" evidence="6">
    <location>
        <begin position="197"/>
        <end position="216"/>
    </location>
</feature>
<sequence length="223" mass="23661">MTLRLAPRSGYSAAENLSDAVVHVAGLAAAILAVPVLITLAVVWHGDLSAVAAATIYGLCLVGMILCSALYNMAPAGTWKNVLRRLDHSAIYFKIAGTYTPFSLLSGGHALVVVLWLWGAALMGTGMRVFAPQSTKPYAIALYLVMGWGGAFAASSMFSELPGPVLTLVVIGGLIYTSGFVFYVFKRLPFHRTIWHVFVLAASVTFFAAVSMHLAATRLPALG</sequence>
<dbReference type="PANTHER" id="PTHR20855">
    <property type="entry name" value="ADIPOR/PROGESTIN RECEPTOR-RELATED"/>
    <property type="match status" value="1"/>
</dbReference>
<dbReference type="STRING" id="441119.SAMN04488047_10754"/>
<feature type="binding site" evidence="5">
    <location>
        <position position="196"/>
    </location>
    <ligand>
        <name>Zn(2+)</name>
        <dbReference type="ChEBI" id="CHEBI:29105"/>
    </ligand>
</feature>
<feature type="transmembrane region" description="Helical" evidence="6">
    <location>
        <begin position="51"/>
        <end position="71"/>
    </location>
</feature>
<evidence type="ECO:0000256" key="1">
    <source>
        <dbReference type="ARBA" id="ARBA00004141"/>
    </source>
</evidence>
<protein>
    <submittedName>
        <fullName evidence="7">Hemolysin III</fullName>
    </submittedName>
</protein>
<evidence type="ECO:0000313" key="7">
    <source>
        <dbReference type="EMBL" id="SFP48341.1"/>
    </source>
</evidence>
<evidence type="ECO:0000256" key="6">
    <source>
        <dbReference type="SAM" id="Phobius"/>
    </source>
</evidence>
<feature type="transmembrane region" description="Helical" evidence="6">
    <location>
        <begin position="91"/>
        <end position="118"/>
    </location>
</feature>
<gene>
    <name evidence="7" type="ORF">SAMN04488047_10754</name>
</gene>
<keyword evidence="4 6" id="KW-0472">Membrane</keyword>
<accession>A0A1I5QQN1</accession>